<dbReference type="EMBL" id="JADNRY010000666">
    <property type="protein sequence ID" value="KAF9030515.1"/>
    <property type="molecule type" value="Genomic_DNA"/>
</dbReference>
<dbReference type="Proteomes" id="UP000772434">
    <property type="component" value="Unassembled WGS sequence"/>
</dbReference>
<gene>
    <name evidence="1" type="ORF">BDP27DRAFT_859785</name>
</gene>
<evidence type="ECO:0000313" key="1">
    <source>
        <dbReference type="EMBL" id="KAF9030515.1"/>
    </source>
</evidence>
<proteinExistence type="predicted"/>
<accession>A0A9P5TX29</accession>
<keyword evidence="2" id="KW-1185">Reference proteome</keyword>
<protein>
    <submittedName>
        <fullName evidence="1">Uncharacterized protein</fullName>
    </submittedName>
</protein>
<sequence length="63" mass="7191">MSHPLGAYWELFMMSHPSPCYMQCYKLNTCCRSLTINRVFHRLCTVPQFGDASAPSSALLLKH</sequence>
<reference evidence="1" key="1">
    <citation type="submission" date="2020-11" db="EMBL/GenBank/DDBJ databases">
        <authorList>
            <consortium name="DOE Joint Genome Institute"/>
            <person name="Ahrendt S."/>
            <person name="Riley R."/>
            <person name="Andreopoulos W."/>
            <person name="Labutti K."/>
            <person name="Pangilinan J."/>
            <person name="Ruiz-Duenas F.J."/>
            <person name="Barrasa J.M."/>
            <person name="Sanchez-Garcia M."/>
            <person name="Camarero S."/>
            <person name="Miyauchi S."/>
            <person name="Serrano A."/>
            <person name="Linde D."/>
            <person name="Babiker R."/>
            <person name="Drula E."/>
            <person name="Ayuso-Fernandez I."/>
            <person name="Pacheco R."/>
            <person name="Padilla G."/>
            <person name="Ferreira P."/>
            <person name="Barriuso J."/>
            <person name="Kellner H."/>
            <person name="Castanera R."/>
            <person name="Alfaro M."/>
            <person name="Ramirez L."/>
            <person name="Pisabarro A.G."/>
            <person name="Kuo A."/>
            <person name="Tritt A."/>
            <person name="Lipzen A."/>
            <person name="He G."/>
            <person name="Yan M."/>
            <person name="Ng V."/>
            <person name="Cullen D."/>
            <person name="Martin F."/>
            <person name="Rosso M.-N."/>
            <person name="Henrissat B."/>
            <person name="Hibbett D."/>
            <person name="Martinez A.T."/>
            <person name="Grigoriev I.V."/>
        </authorList>
    </citation>
    <scope>NUCLEOTIDE SEQUENCE</scope>
    <source>
        <strain evidence="1">AH 40177</strain>
    </source>
</reference>
<evidence type="ECO:0000313" key="2">
    <source>
        <dbReference type="Proteomes" id="UP000772434"/>
    </source>
</evidence>
<dbReference type="AlphaFoldDB" id="A0A9P5TX29"/>
<name>A0A9P5TX29_9AGAR</name>
<organism evidence="1 2">
    <name type="scientific">Rhodocollybia butyracea</name>
    <dbReference type="NCBI Taxonomy" id="206335"/>
    <lineage>
        <taxon>Eukaryota</taxon>
        <taxon>Fungi</taxon>
        <taxon>Dikarya</taxon>
        <taxon>Basidiomycota</taxon>
        <taxon>Agaricomycotina</taxon>
        <taxon>Agaricomycetes</taxon>
        <taxon>Agaricomycetidae</taxon>
        <taxon>Agaricales</taxon>
        <taxon>Marasmiineae</taxon>
        <taxon>Omphalotaceae</taxon>
        <taxon>Rhodocollybia</taxon>
    </lineage>
</organism>
<comment type="caution">
    <text evidence="1">The sequence shown here is derived from an EMBL/GenBank/DDBJ whole genome shotgun (WGS) entry which is preliminary data.</text>
</comment>